<gene>
    <name evidence="1" type="ORF">JJL49_17020</name>
</gene>
<reference evidence="1" key="1">
    <citation type="submission" date="2021-01" db="EMBL/GenBank/DDBJ databases">
        <title>Draft genome of Pantoea agglomerans Eh 335.</title>
        <authorList>
            <person name="Emsley S.A."/>
            <person name="Oline D.K."/>
            <person name="Saw J.H."/>
            <person name="Ushijima B."/>
            <person name="Videau P."/>
            <person name="Koyack M.J."/>
        </authorList>
    </citation>
    <scope>NUCLEOTIDE SEQUENCE</scope>
    <source>
        <strain evidence="1">Eh 335</strain>
    </source>
</reference>
<organism evidence="1 2">
    <name type="scientific">Enterobacter agglomerans</name>
    <name type="common">Erwinia herbicola</name>
    <name type="synonym">Pantoea agglomerans</name>
    <dbReference type="NCBI Taxonomy" id="549"/>
    <lineage>
        <taxon>Bacteria</taxon>
        <taxon>Pseudomonadati</taxon>
        <taxon>Pseudomonadota</taxon>
        <taxon>Gammaproteobacteria</taxon>
        <taxon>Enterobacterales</taxon>
        <taxon>Erwiniaceae</taxon>
        <taxon>Pantoea</taxon>
        <taxon>Pantoea agglomerans group</taxon>
    </lineage>
</organism>
<dbReference type="Proteomes" id="UP000633731">
    <property type="component" value="Unassembled WGS sequence"/>
</dbReference>
<evidence type="ECO:0000313" key="2">
    <source>
        <dbReference type="Proteomes" id="UP000633731"/>
    </source>
</evidence>
<dbReference type="EMBL" id="JAEOXF010000011">
    <property type="protein sequence ID" value="MBK4726935.1"/>
    <property type="molecule type" value="Genomic_DNA"/>
</dbReference>
<comment type="caution">
    <text evidence="1">The sequence shown here is derived from an EMBL/GenBank/DDBJ whole genome shotgun (WGS) entry which is preliminary data.</text>
</comment>
<evidence type="ECO:0000313" key="1">
    <source>
        <dbReference type="EMBL" id="MBK4726935.1"/>
    </source>
</evidence>
<keyword evidence="2" id="KW-1185">Reference proteome</keyword>
<proteinExistence type="predicted"/>
<protein>
    <submittedName>
        <fullName evidence="1">TonB family protein</fullName>
    </submittedName>
</protein>
<accession>A0ACC5RQK6</accession>
<name>A0ACC5RQK6_ENTAG</name>
<sequence length="323" mass="34525">MFIRSALHLTQVICLADAGDQEKGAVSHPQSITADVMPPFTARYAWRMPVFVVVSLLLHLALIAGFLRNDNVPALLMAGAEGGVVAMTMVSVASHRLPVAPTAEPLTEPAPQEKTETELPSRAIKMPALAQPDAVIKLPATNEKKRESAPRKVEKPQQNAVREVPTARRVERQPQSPPQTVKPVQAPIATATDTSGEKTAQTNTAAGAASSVSAARTGSSDSGRAQVGAGSSATQNVKALHRRVNYPQRAKAMGVEGRVRVKFNITASGTITDVRILSETPTGVFAAAITKDMSRWRYQTQAEVNDQTVTIVFKLNGQVELEN</sequence>